<reference evidence="2" key="1">
    <citation type="submission" date="2021-01" db="EMBL/GenBank/DDBJ databases">
        <authorList>
            <person name="Kaushik A."/>
        </authorList>
    </citation>
    <scope>NUCLEOTIDE SEQUENCE</scope>
    <source>
        <strain evidence="2">AG5</strain>
    </source>
</reference>
<accession>A0A8H3E2G0</accession>
<proteinExistence type="predicted"/>
<keyword evidence="1" id="KW-0472">Membrane</keyword>
<keyword evidence="1" id="KW-0812">Transmembrane</keyword>
<gene>
    <name evidence="2" type="ORF">RDB_LOCUS126896</name>
</gene>
<sequence>MNDTTAPSSGRTCTGPERLENISGRPFIMFFREPMLFVAMIYVSFIYHDGCVYLLFAAYPIVFTQGHHLNVG</sequence>
<feature type="non-terminal residue" evidence="2">
    <location>
        <position position="72"/>
    </location>
</feature>
<organism evidence="2 3">
    <name type="scientific">Rhizoctonia solani</name>
    <dbReference type="NCBI Taxonomy" id="456999"/>
    <lineage>
        <taxon>Eukaryota</taxon>
        <taxon>Fungi</taxon>
        <taxon>Dikarya</taxon>
        <taxon>Basidiomycota</taxon>
        <taxon>Agaricomycotina</taxon>
        <taxon>Agaricomycetes</taxon>
        <taxon>Cantharellales</taxon>
        <taxon>Ceratobasidiaceae</taxon>
        <taxon>Rhizoctonia</taxon>
    </lineage>
</organism>
<evidence type="ECO:0000313" key="3">
    <source>
        <dbReference type="Proteomes" id="UP000663827"/>
    </source>
</evidence>
<name>A0A8H3E2G0_9AGAM</name>
<comment type="caution">
    <text evidence="2">The sequence shown here is derived from an EMBL/GenBank/DDBJ whole genome shotgun (WGS) entry which is preliminary data.</text>
</comment>
<evidence type="ECO:0000313" key="2">
    <source>
        <dbReference type="EMBL" id="CAE7190325.1"/>
    </source>
</evidence>
<feature type="transmembrane region" description="Helical" evidence="1">
    <location>
        <begin position="35"/>
        <end position="62"/>
    </location>
</feature>
<dbReference type="Proteomes" id="UP000663827">
    <property type="component" value="Unassembled WGS sequence"/>
</dbReference>
<protein>
    <submittedName>
        <fullName evidence="2">Uncharacterized protein</fullName>
    </submittedName>
</protein>
<dbReference type="AlphaFoldDB" id="A0A8H3E2G0"/>
<evidence type="ECO:0000256" key="1">
    <source>
        <dbReference type="SAM" id="Phobius"/>
    </source>
</evidence>
<keyword evidence="1" id="KW-1133">Transmembrane helix</keyword>
<dbReference type="EMBL" id="CAJNJQ010003010">
    <property type="protein sequence ID" value="CAE7190325.1"/>
    <property type="molecule type" value="Genomic_DNA"/>
</dbReference>